<evidence type="ECO:0000256" key="10">
    <source>
        <dbReference type="ARBA" id="ARBA00022989"/>
    </source>
</evidence>
<dbReference type="GO" id="GO:0004767">
    <property type="term" value="F:sphingomyelin phosphodiesterase activity"/>
    <property type="evidence" value="ECO:0007669"/>
    <property type="project" value="InterPro"/>
</dbReference>
<keyword evidence="5 13" id="KW-0812">Transmembrane</keyword>
<evidence type="ECO:0000256" key="4">
    <source>
        <dbReference type="ARBA" id="ARBA00006335"/>
    </source>
</evidence>
<evidence type="ECO:0000256" key="1">
    <source>
        <dbReference type="ARBA" id="ARBA00004141"/>
    </source>
</evidence>
<feature type="domain" description="Endonuclease/exonuclease/phosphatase" evidence="14">
    <location>
        <begin position="4"/>
        <end position="306"/>
    </location>
</feature>
<evidence type="ECO:0000313" key="15">
    <source>
        <dbReference type="EMBL" id="RPB25848.1"/>
    </source>
</evidence>
<dbReference type="EMBL" id="ML121536">
    <property type="protein sequence ID" value="RPB25848.1"/>
    <property type="molecule type" value="Genomic_DNA"/>
</dbReference>
<dbReference type="InterPro" id="IPR005135">
    <property type="entry name" value="Endo/exonuclease/phosphatase"/>
</dbReference>
<dbReference type="InParanoid" id="A0A3N4LVY8"/>
<accession>A0A3N4LVY8</accession>
<evidence type="ECO:0000256" key="6">
    <source>
        <dbReference type="ARBA" id="ARBA00022723"/>
    </source>
</evidence>
<dbReference type="OrthoDB" id="387657at2759"/>
<keyword evidence="8" id="KW-0460">Magnesium</keyword>
<dbReference type="GO" id="GO:0016020">
    <property type="term" value="C:membrane"/>
    <property type="evidence" value="ECO:0007669"/>
    <property type="project" value="UniProtKB-SubCell"/>
</dbReference>
<dbReference type="STRING" id="1051890.A0A3N4LVY8"/>
<keyword evidence="12 13" id="KW-0472">Membrane</keyword>
<keyword evidence="7" id="KW-0378">Hydrolase</keyword>
<evidence type="ECO:0000256" key="13">
    <source>
        <dbReference type="SAM" id="Phobius"/>
    </source>
</evidence>
<feature type="non-terminal residue" evidence="15">
    <location>
        <position position="1"/>
    </location>
</feature>
<dbReference type="InterPro" id="IPR038772">
    <property type="entry name" value="Sph/SMPD2-like"/>
</dbReference>
<evidence type="ECO:0000256" key="9">
    <source>
        <dbReference type="ARBA" id="ARBA00022919"/>
    </source>
</evidence>
<gene>
    <name evidence="15" type="ORF">L211DRAFT_766148</name>
</gene>
<keyword evidence="6" id="KW-0479">Metal-binding</keyword>
<proteinExistence type="inferred from homology"/>
<evidence type="ECO:0000259" key="14">
    <source>
        <dbReference type="Pfam" id="PF03372"/>
    </source>
</evidence>
<protein>
    <recommendedName>
        <fullName evidence="14">Endonuclease/exonuclease/phosphatase domain-containing protein</fullName>
    </recommendedName>
</protein>
<keyword evidence="9" id="KW-0746">Sphingolipid metabolism</keyword>
<dbReference type="GO" id="GO:0046872">
    <property type="term" value="F:metal ion binding"/>
    <property type="evidence" value="ECO:0007669"/>
    <property type="project" value="UniProtKB-KW"/>
</dbReference>
<dbReference type="SUPFAM" id="SSF56219">
    <property type="entry name" value="DNase I-like"/>
    <property type="match status" value="1"/>
</dbReference>
<evidence type="ECO:0000256" key="5">
    <source>
        <dbReference type="ARBA" id="ARBA00022692"/>
    </source>
</evidence>
<evidence type="ECO:0000256" key="8">
    <source>
        <dbReference type="ARBA" id="ARBA00022842"/>
    </source>
</evidence>
<evidence type="ECO:0000256" key="2">
    <source>
        <dbReference type="ARBA" id="ARBA00004760"/>
    </source>
</evidence>
<dbReference type="PANTHER" id="PTHR16320">
    <property type="entry name" value="SPHINGOMYELINASE FAMILY MEMBER"/>
    <property type="match status" value="1"/>
</dbReference>
<dbReference type="PANTHER" id="PTHR16320:SF24">
    <property type="entry name" value="PHOSPHODIESTERASE, PUTATIVE-RELATED"/>
    <property type="match status" value="1"/>
</dbReference>
<dbReference type="Proteomes" id="UP000267821">
    <property type="component" value="Unassembled WGS sequence"/>
</dbReference>
<feature type="non-terminal residue" evidence="15">
    <location>
        <position position="445"/>
    </location>
</feature>
<dbReference type="FunCoup" id="A0A3N4LVY8">
    <property type="interactions" value="73"/>
</dbReference>
<dbReference type="InterPro" id="IPR036691">
    <property type="entry name" value="Endo/exonu/phosph_ase_sf"/>
</dbReference>
<dbReference type="Pfam" id="PF03372">
    <property type="entry name" value="Exo_endo_phos"/>
    <property type="match status" value="1"/>
</dbReference>
<comment type="subcellular location">
    <subcellularLocation>
        <location evidence="1">Membrane</location>
        <topology evidence="1">Multi-pass membrane protein</topology>
    </subcellularLocation>
</comment>
<evidence type="ECO:0000256" key="3">
    <source>
        <dbReference type="ARBA" id="ARBA00004991"/>
    </source>
</evidence>
<organism evidence="15 16">
    <name type="scientific">Terfezia boudieri ATCC MYA-4762</name>
    <dbReference type="NCBI Taxonomy" id="1051890"/>
    <lineage>
        <taxon>Eukaryota</taxon>
        <taxon>Fungi</taxon>
        <taxon>Dikarya</taxon>
        <taxon>Ascomycota</taxon>
        <taxon>Pezizomycotina</taxon>
        <taxon>Pezizomycetes</taxon>
        <taxon>Pezizales</taxon>
        <taxon>Pezizaceae</taxon>
        <taxon>Terfezia</taxon>
    </lineage>
</organism>
<keyword evidence="16" id="KW-1185">Reference proteome</keyword>
<dbReference type="GO" id="GO:0006665">
    <property type="term" value="P:sphingolipid metabolic process"/>
    <property type="evidence" value="ECO:0007669"/>
    <property type="project" value="UniProtKB-KW"/>
</dbReference>
<dbReference type="Gene3D" id="3.60.10.10">
    <property type="entry name" value="Endonuclease/exonuclease/phosphatase"/>
    <property type="match status" value="1"/>
</dbReference>
<feature type="transmembrane region" description="Helical" evidence="13">
    <location>
        <begin position="374"/>
        <end position="392"/>
    </location>
</feature>
<sequence length="445" mass="50252">LNILSLNCWGLRFISHHRFARLSEISRRIASASPSYDIVALQEFWVYSDYLHLRSVTSGVLPYGKFYHSGVLGGGLVILSRFRIVESNMWQYALNGRPTAFWRGDWYVGKGVAGAVLEIEDAGFLGGMRKEKRRVEVFCTHLHAPYEKGEDSYLCHRTAQAWQLSKLLRASVQRGHIPIALGDFNMLPKSLAHHIITTHGLVSDSWLSAYPHTPDIPLHASYNLTTLGATCDSILNTWRLTSTQPDLPSSESPDPDAQRLDYIFHSPLVSRVREIKVGFTELYKLPGKPKPGKGVMKGGMVSLSDHFSVQVKLEITPPGGSAGPLISLDGVDVEEAAQERSEDVYLPIDVIEEIQTLSSKYVRREEWEFKWRTWHFWASILVLLALHVAVWWSTYYGMAFLFVMLSWMVGVSGVVNGMIGFLFMGSELNALKEFEEEIRIYKEIA</sequence>
<comment type="similarity">
    <text evidence="4">Belongs to the neutral sphingomyelinase family.</text>
</comment>
<evidence type="ECO:0000256" key="12">
    <source>
        <dbReference type="ARBA" id="ARBA00023136"/>
    </source>
</evidence>
<evidence type="ECO:0000256" key="7">
    <source>
        <dbReference type="ARBA" id="ARBA00022801"/>
    </source>
</evidence>
<comment type="pathway">
    <text evidence="3">Sphingolipid metabolism.</text>
</comment>
<name>A0A3N4LVY8_9PEZI</name>
<keyword evidence="10 13" id="KW-1133">Transmembrane helix</keyword>
<dbReference type="AlphaFoldDB" id="A0A3N4LVY8"/>
<evidence type="ECO:0000313" key="16">
    <source>
        <dbReference type="Proteomes" id="UP000267821"/>
    </source>
</evidence>
<keyword evidence="11" id="KW-0443">Lipid metabolism</keyword>
<feature type="transmembrane region" description="Helical" evidence="13">
    <location>
        <begin position="398"/>
        <end position="423"/>
    </location>
</feature>
<comment type="pathway">
    <text evidence="2">Lipid metabolism; sphingolipid metabolism.</text>
</comment>
<reference evidence="15 16" key="1">
    <citation type="journal article" date="2018" name="Nat. Ecol. Evol.">
        <title>Pezizomycetes genomes reveal the molecular basis of ectomycorrhizal truffle lifestyle.</title>
        <authorList>
            <person name="Murat C."/>
            <person name="Payen T."/>
            <person name="Noel B."/>
            <person name="Kuo A."/>
            <person name="Morin E."/>
            <person name="Chen J."/>
            <person name="Kohler A."/>
            <person name="Krizsan K."/>
            <person name="Balestrini R."/>
            <person name="Da Silva C."/>
            <person name="Montanini B."/>
            <person name="Hainaut M."/>
            <person name="Levati E."/>
            <person name="Barry K.W."/>
            <person name="Belfiori B."/>
            <person name="Cichocki N."/>
            <person name="Clum A."/>
            <person name="Dockter R.B."/>
            <person name="Fauchery L."/>
            <person name="Guy J."/>
            <person name="Iotti M."/>
            <person name="Le Tacon F."/>
            <person name="Lindquist E.A."/>
            <person name="Lipzen A."/>
            <person name="Malagnac F."/>
            <person name="Mello A."/>
            <person name="Molinier V."/>
            <person name="Miyauchi S."/>
            <person name="Poulain J."/>
            <person name="Riccioni C."/>
            <person name="Rubini A."/>
            <person name="Sitrit Y."/>
            <person name="Splivallo R."/>
            <person name="Traeger S."/>
            <person name="Wang M."/>
            <person name="Zifcakova L."/>
            <person name="Wipf D."/>
            <person name="Zambonelli A."/>
            <person name="Paolocci F."/>
            <person name="Nowrousian M."/>
            <person name="Ottonello S."/>
            <person name="Baldrian P."/>
            <person name="Spatafora J.W."/>
            <person name="Henrissat B."/>
            <person name="Nagy L.G."/>
            <person name="Aury J.M."/>
            <person name="Wincker P."/>
            <person name="Grigoriev I.V."/>
            <person name="Bonfante P."/>
            <person name="Martin F.M."/>
        </authorList>
    </citation>
    <scope>NUCLEOTIDE SEQUENCE [LARGE SCALE GENOMIC DNA]</scope>
    <source>
        <strain evidence="15 16">ATCC MYA-4762</strain>
    </source>
</reference>
<evidence type="ECO:0000256" key="11">
    <source>
        <dbReference type="ARBA" id="ARBA00023098"/>
    </source>
</evidence>